<evidence type="ECO:0000313" key="6">
    <source>
        <dbReference type="Proteomes" id="UP000189933"/>
    </source>
</evidence>
<sequence length="100" mass="11384">MARRKRKDPVTEAALKQLKFEVAQELGIPLNEEDNGDLTTRQVGKIGGTMVKRLIELGQRALVAEYEARQRRSQMRLVHAQRRPQLAAQALGVQRLRAVR</sequence>
<comment type="similarity">
    <text evidence="2">Belongs to the alpha/beta-type SASP family.</text>
</comment>
<name>A0A1T4R1U0_9FIRM</name>
<dbReference type="InterPro" id="IPR038300">
    <property type="entry name" value="SASP_sf_alpha/beta"/>
</dbReference>
<evidence type="ECO:0000313" key="5">
    <source>
        <dbReference type="EMBL" id="SKA09979.1"/>
    </source>
</evidence>
<evidence type="ECO:0000256" key="1">
    <source>
        <dbReference type="ARBA" id="ARBA00003863"/>
    </source>
</evidence>
<dbReference type="InterPro" id="IPR001448">
    <property type="entry name" value="SASP_alpha/beta-type"/>
</dbReference>
<dbReference type="AlphaFoldDB" id="A0A1T4R1U0"/>
<dbReference type="RefSeq" id="WP_078665929.1">
    <property type="nucleotide sequence ID" value="NZ_FUXM01000024.1"/>
</dbReference>
<reference evidence="6" key="1">
    <citation type="submission" date="2017-02" db="EMBL/GenBank/DDBJ databases">
        <authorList>
            <person name="Varghese N."/>
            <person name="Submissions S."/>
        </authorList>
    </citation>
    <scope>NUCLEOTIDE SEQUENCE [LARGE SCALE GENOMIC DNA]</scope>
    <source>
        <strain evidence="6">DSM 16521</strain>
    </source>
</reference>
<evidence type="ECO:0000256" key="2">
    <source>
        <dbReference type="ARBA" id="ARBA00005442"/>
    </source>
</evidence>
<dbReference type="EMBL" id="FUXM01000024">
    <property type="protein sequence ID" value="SKA09979.1"/>
    <property type="molecule type" value="Genomic_DNA"/>
</dbReference>
<organism evidence="5 6">
    <name type="scientific">Carboxydocella sporoproducens DSM 16521</name>
    <dbReference type="NCBI Taxonomy" id="1121270"/>
    <lineage>
        <taxon>Bacteria</taxon>
        <taxon>Bacillati</taxon>
        <taxon>Bacillota</taxon>
        <taxon>Clostridia</taxon>
        <taxon>Eubacteriales</taxon>
        <taxon>Clostridiales Family XVI. Incertae Sedis</taxon>
        <taxon>Carboxydocella</taxon>
    </lineage>
</organism>
<dbReference type="Pfam" id="PF00269">
    <property type="entry name" value="SASP"/>
    <property type="match status" value="1"/>
</dbReference>
<protein>
    <submittedName>
        <fullName evidence="5">Small, acid-soluble spore protein, alpha/beta type</fullName>
    </submittedName>
</protein>
<accession>A0A1T4R1U0</accession>
<dbReference type="GO" id="GO:0003690">
    <property type="term" value="F:double-stranded DNA binding"/>
    <property type="evidence" value="ECO:0007669"/>
    <property type="project" value="InterPro"/>
</dbReference>
<comment type="function">
    <text evidence="1">SASP are bound to spore DNA. They are double-stranded DNA-binding proteins that cause DNA to change to an a-like conformation. They protect the DNA backbone from chemical and enzymatic cleavage and are thus involved in dormant spore's high resistance to UV light.</text>
</comment>
<keyword evidence="4" id="KW-0238">DNA-binding</keyword>
<keyword evidence="6" id="KW-1185">Reference proteome</keyword>
<dbReference type="InterPro" id="IPR018126">
    <property type="entry name" value="SASP_alpha/beta-type_CS"/>
</dbReference>
<evidence type="ECO:0000256" key="3">
    <source>
        <dbReference type="ARBA" id="ARBA00022969"/>
    </source>
</evidence>
<proteinExistence type="inferred from homology"/>
<dbReference type="InterPro" id="IPR050847">
    <property type="entry name" value="SASP_DNA-binding"/>
</dbReference>
<keyword evidence="3" id="KW-0749">Sporulation</keyword>
<dbReference type="Gene3D" id="6.10.10.80">
    <property type="entry name" value="Small, acid-soluble spore protein, alpha/beta type-like"/>
    <property type="match status" value="1"/>
</dbReference>
<dbReference type="GO" id="GO:0030435">
    <property type="term" value="P:sporulation resulting in formation of a cellular spore"/>
    <property type="evidence" value="ECO:0007669"/>
    <property type="project" value="UniProtKB-KW"/>
</dbReference>
<dbReference type="PANTHER" id="PTHR36107">
    <property type="entry name" value="SMALL, ACID-SOLUBLE SPORE PROTEIN A"/>
    <property type="match status" value="1"/>
</dbReference>
<gene>
    <name evidence="5" type="ORF">SAMN02745885_01895</name>
</gene>
<dbReference type="OrthoDB" id="1683773at2"/>
<dbReference type="PANTHER" id="PTHR36107:SF1">
    <property type="entry name" value="SMALL, ACID-SOLUBLE SPORE PROTEIN A"/>
    <property type="match status" value="1"/>
</dbReference>
<dbReference type="PROSITE" id="PS00304">
    <property type="entry name" value="SASP_1"/>
    <property type="match status" value="1"/>
</dbReference>
<dbReference type="Proteomes" id="UP000189933">
    <property type="component" value="Unassembled WGS sequence"/>
</dbReference>
<evidence type="ECO:0000256" key="4">
    <source>
        <dbReference type="ARBA" id="ARBA00023125"/>
    </source>
</evidence>
<dbReference type="GO" id="GO:0006265">
    <property type="term" value="P:DNA topological change"/>
    <property type="evidence" value="ECO:0007669"/>
    <property type="project" value="InterPro"/>
</dbReference>